<protein>
    <submittedName>
        <fullName evidence="6">WD_REPEATS_REGION domain-containing protein</fullName>
    </submittedName>
</protein>
<dbReference type="PROSITE" id="PS50082">
    <property type="entry name" value="WD_REPEATS_2"/>
    <property type="match status" value="5"/>
</dbReference>
<evidence type="ECO:0000256" key="3">
    <source>
        <dbReference type="PROSITE-ProRule" id="PRU00221"/>
    </source>
</evidence>
<feature type="repeat" description="WD" evidence="3">
    <location>
        <begin position="191"/>
        <end position="232"/>
    </location>
</feature>
<feature type="repeat" description="WD" evidence="3">
    <location>
        <begin position="64"/>
        <end position="105"/>
    </location>
</feature>
<dbReference type="InterPro" id="IPR020472">
    <property type="entry name" value="WD40_PAC1"/>
</dbReference>
<dbReference type="GO" id="GO:0044666">
    <property type="term" value="C:MLL3/4 complex"/>
    <property type="evidence" value="ECO:0007669"/>
    <property type="project" value="UniProtKB-ARBA"/>
</dbReference>
<keyword evidence="2" id="KW-0677">Repeat</keyword>
<keyword evidence="5" id="KW-1185">Reference proteome</keyword>
<evidence type="ECO:0000256" key="1">
    <source>
        <dbReference type="ARBA" id="ARBA00022574"/>
    </source>
</evidence>
<dbReference type="GO" id="GO:0048188">
    <property type="term" value="C:Set1C/COMPASS complex"/>
    <property type="evidence" value="ECO:0007669"/>
    <property type="project" value="TreeGrafter"/>
</dbReference>
<dbReference type="STRING" id="1561998.A0A1I7TLG3"/>
<accession>A0A1I7TLG3</accession>
<evidence type="ECO:0000313" key="5">
    <source>
        <dbReference type="Proteomes" id="UP000095282"/>
    </source>
</evidence>
<dbReference type="CDD" id="cd00200">
    <property type="entry name" value="WD40"/>
    <property type="match status" value="1"/>
</dbReference>
<dbReference type="PROSITE" id="PS00678">
    <property type="entry name" value="WD_REPEATS_1"/>
    <property type="match status" value="1"/>
</dbReference>
<dbReference type="InterPro" id="IPR019775">
    <property type="entry name" value="WD40_repeat_CS"/>
</dbReference>
<sequence>MDQGRSDSAEVRRKSASVGVFQGTLLGSASADGRVIFFSTRLQEKHVVSFLDTFSEARVIIPQINAHELGINDFAWSPTGRFLVTASDDTTIKYFEVANRSLVHTFKGHSNYVFCVNFNPQGNIIVSGSFDTTVRLWYLETGTSKIFRLHPDPITSVAFNRDGSLVASGSYEGCIRLWNTDGLPIHKKILADEESAPVSHVKFSPNGKYILSSNLDGKLKLWDFAKGKCLKDYSGHVNSGYCIPANFSISGGKFIVSGSEDNNIYIWNLQTREIVQKLEGHTTPVMSTDCHPRRNIIVSAALEPEISIMVWESEA</sequence>
<organism evidence="5 6">
    <name type="scientific">Caenorhabditis tropicalis</name>
    <dbReference type="NCBI Taxonomy" id="1561998"/>
    <lineage>
        <taxon>Eukaryota</taxon>
        <taxon>Metazoa</taxon>
        <taxon>Ecdysozoa</taxon>
        <taxon>Nematoda</taxon>
        <taxon>Chromadorea</taxon>
        <taxon>Rhabditida</taxon>
        <taxon>Rhabditina</taxon>
        <taxon>Rhabditomorpha</taxon>
        <taxon>Rhabditoidea</taxon>
        <taxon>Rhabditidae</taxon>
        <taxon>Peloderinae</taxon>
        <taxon>Caenorhabditis</taxon>
    </lineage>
</organism>
<dbReference type="Proteomes" id="UP000095282">
    <property type="component" value="Unplaced"/>
</dbReference>
<dbReference type="WBParaSite" id="Csp11.Scaffold628.g7092.t1">
    <property type="protein sequence ID" value="Csp11.Scaffold628.g7092.t1"/>
    <property type="gene ID" value="Csp11.Scaffold628.g7092"/>
</dbReference>
<evidence type="ECO:0000259" key="4">
    <source>
        <dbReference type="Pfam" id="PF25175"/>
    </source>
</evidence>
<dbReference type="InterPro" id="IPR001680">
    <property type="entry name" value="WD40_rpt"/>
</dbReference>
<feature type="repeat" description="WD" evidence="3">
    <location>
        <begin position="252"/>
        <end position="277"/>
    </location>
</feature>
<dbReference type="PANTHER" id="PTHR22847:SF637">
    <property type="entry name" value="WD REPEAT DOMAIN 5B"/>
    <property type="match status" value="1"/>
</dbReference>
<evidence type="ECO:0000313" key="6">
    <source>
        <dbReference type="WBParaSite" id="Csp11.Scaffold628.g7092.t1"/>
    </source>
</evidence>
<feature type="repeat" description="WD" evidence="3">
    <location>
        <begin position="147"/>
        <end position="179"/>
    </location>
</feature>
<dbReference type="FunFam" id="2.130.10.10:FF:000228">
    <property type="entry name" value="COMPASS-like H3K4 histone methylase component WDR5A"/>
    <property type="match status" value="1"/>
</dbReference>
<dbReference type="AlphaFoldDB" id="A0A1I7TLG3"/>
<dbReference type="eggNOG" id="KOG0266">
    <property type="taxonomic scope" value="Eukaryota"/>
</dbReference>
<name>A0A1I7TLG3_9PELO</name>
<dbReference type="PRINTS" id="PR00320">
    <property type="entry name" value="GPROTEINBRPT"/>
</dbReference>
<feature type="domain" description="WDR5-like beta-propeller" evidence="4">
    <location>
        <begin position="22"/>
        <end position="312"/>
    </location>
</feature>
<reference evidence="6" key="1">
    <citation type="submission" date="2016-11" db="UniProtKB">
        <authorList>
            <consortium name="WormBaseParasite"/>
        </authorList>
    </citation>
    <scope>IDENTIFICATION</scope>
</reference>
<evidence type="ECO:0000256" key="2">
    <source>
        <dbReference type="ARBA" id="ARBA00022737"/>
    </source>
</evidence>
<dbReference type="PANTHER" id="PTHR22847">
    <property type="entry name" value="WD40 REPEAT PROTEIN"/>
    <property type="match status" value="1"/>
</dbReference>
<dbReference type="SMART" id="SM00320">
    <property type="entry name" value="WD40"/>
    <property type="match status" value="6"/>
</dbReference>
<dbReference type="GO" id="GO:0042393">
    <property type="term" value="F:histone binding"/>
    <property type="evidence" value="ECO:0007669"/>
    <property type="project" value="TreeGrafter"/>
</dbReference>
<dbReference type="PROSITE" id="PS50294">
    <property type="entry name" value="WD_REPEATS_REGION"/>
    <property type="match status" value="4"/>
</dbReference>
<dbReference type="Pfam" id="PF25175">
    <property type="entry name" value="Beta-prop_WDR5"/>
    <property type="match status" value="1"/>
</dbReference>
<dbReference type="InterPro" id="IPR036322">
    <property type="entry name" value="WD40_repeat_dom_sf"/>
</dbReference>
<dbReference type="InterPro" id="IPR015943">
    <property type="entry name" value="WD40/YVTN_repeat-like_dom_sf"/>
</dbReference>
<keyword evidence="1 3" id="KW-0853">WD repeat</keyword>
<dbReference type="SUPFAM" id="SSF50978">
    <property type="entry name" value="WD40 repeat-like"/>
    <property type="match status" value="1"/>
</dbReference>
<feature type="repeat" description="WD" evidence="3">
    <location>
        <begin position="106"/>
        <end position="147"/>
    </location>
</feature>
<dbReference type="InterPro" id="IPR059122">
    <property type="entry name" value="Beta-prop_WDR5-like"/>
</dbReference>
<dbReference type="Gene3D" id="2.130.10.10">
    <property type="entry name" value="YVTN repeat-like/Quinoprotein amine dehydrogenase"/>
    <property type="match status" value="1"/>
</dbReference>
<proteinExistence type="predicted"/>